<feature type="compositionally biased region" description="Low complexity" evidence="1">
    <location>
        <begin position="318"/>
        <end position="333"/>
    </location>
</feature>
<organism evidence="3 4">
    <name type="scientific">Heterostelium pallidum (strain ATCC 26659 / Pp 5 / PN500)</name>
    <name type="common">Cellular slime mold</name>
    <name type="synonym">Polysphondylium pallidum</name>
    <dbReference type="NCBI Taxonomy" id="670386"/>
    <lineage>
        <taxon>Eukaryota</taxon>
        <taxon>Amoebozoa</taxon>
        <taxon>Evosea</taxon>
        <taxon>Eumycetozoa</taxon>
        <taxon>Dictyostelia</taxon>
        <taxon>Acytosteliales</taxon>
        <taxon>Acytosteliaceae</taxon>
        <taxon>Heterostelium</taxon>
    </lineage>
</organism>
<feature type="region of interest" description="Disordered" evidence="1">
    <location>
        <begin position="281"/>
        <end position="409"/>
    </location>
</feature>
<protein>
    <submittedName>
        <fullName evidence="3">SNF2-related domain-containing protein</fullName>
    </submittedName>
</protein>
<feature type="region of interest" description="Disordered" evidence="1">
    <location>
        <begin position="446"/>
        <end position="483"/>
    </location>
</feature>
<dbReference type="AlphaFoldDB" id="D3B6J2"/>
<keyword evidence="4" id="KW-1185">Reference proteome</keyword>
<dbReference type="EMBL" id="ADBJ01000017">
    <property type="protein sequence ID" value="EFA82962.1"/>
    <property type="molecule type" value="Genomic_DNA"/>
</dbReference>
<feature type="region of interest" description="Disordered" evidence="1">
    <location>
        <begin position="44"/>
        <end position="217"/>
    </location>
</feature>
<name>D3B6J2_HETP5</name>
<evidence type="ECO:0000313" key="3">
    <source>
        <dbReference type="EMBL" id="EFA82962.1"/>
    </source>
</evidence>
<feature type="compositionally biased region" description="Polar residues" evidence="1">
    <location>
        <begin position="175"/>
        <end position="198"/>
    </location>
</feature>
<dbReference type="Proteomes" id="UP000001396">
    <property type="component" value="Unassembled WGS sequence"/>
</dbReference>
<dbReference type="InterPro" id="IPR014001">
    <property type="entry name" value="Helicase_ATP-bd"/>
</dbReference>
<reference evidence="3 4" key="1">
    <citation type="journal article" date="2011" name="Genome Res.">
        <title>Phylogeny-wide analysis of social amoeba genomes highlights ancient origins for complex intercellular communication.</title>
        <authorList>
            <person name="Heidel A.J."/>
            <person name="Lawal H.M."/>
            <person name="Felder M."/>
            <person name="Schilde C."/>
            <person name="Helps N.R."/>
            <person name="Tunggal B."/>
            <person name="Rivero F."/>
            <person name="John U."/>
            <person name="Schleicher M."/>
            <person name="Eichinger L."/>
            <person name="Platzer M."/>
            <person name="Noegel A.A."/>
            <person name="Schaap P."/>
            <person name="Gloeckner G."/>
        </authorList>
    </citation>
    <scope>NUCLEOTIDE SEQUENCE [LARGE SCALE GENOMIC DNA]</scope>
    <source>
        <strain evidence="4">ATCC 26659 / Pp 5 / PN500</strain>
    </source>
</reference>
<dbReference type="Gene3D" id="3.40.50.10810">
    <property type="entry name" value="Tandem AAA-ATPase domain"/>
    <property type="match status" value="1"/>
</dbReference>
<dbReference type="InParanoid" id="D3B6J2"/>
<proteinExistence type="predicted"/>
<feature type="compositionally biased region" description="Acidic residues" evidence="1">
    <location>
        <begin position="469"/>
        <end position="480"/>
    </location>
</feature>
<feature type="compositionally biased region" description="Acidic residues" evidence="1">
    <location>
        <begin position="369"/>
        <end position="380"/>
    </location>
</feature>
<dbReference type="STRING" id="670386.D3B6J2"/>
<feature type="compositionally biased region" description="Low complexity" evidence="1">
    <location>
        <begin position="290"/>
        <end position="309"/>
    </location>
</feature>
<gene>
    <name evidence="3" type="ORF">PPL_03740</name>
</gene>
<dbReference type="InterPro" id="IPR027417">
    <property type="entry name" value="P-loop_NTPase"/>
</dbReference>
<dbReference type="InterPro" id="IPR000330">
    <property type="entry name" value="SNF2_N"/>
</dbReference>
<feature type="region of interest" description="Disordered" evidence="1">
    <location>
        <begin position="1"/>
        <end position="27"/>
    </location>
</feature>
<evidence type="ECO:0000259" key="2">
    <source>
        <dbReference type="PROSITE" id="PS51192"/>
    </source>
</evidence>
<feature type="compositionally biased region" description="Low complexity" evidence="1">
    <location>
        <begin position="132"/>
        <end position="168"/>
    </location>
</feature>
<dbReference type="PANTHER" id="PTHR10799">
    <property type="entry name" value="SNF2/RAD54 HELICASE FAMILY"/>
    <property type="match status" value="1"/>
</dbReference>
<dbReference type="RefSeq" id="XP_020435079.1">
    <property type="nucleotide sequence ID" value="XM_020574665.1"/>
</dbReference>
<dbReference type="SUPFAM" id="SSF52540">
    <property type="entry name" value="P-loop containing nucleoside triphosphate hydrolases"/>
    <property type="match status" value="1"/>
</dbReference>
<feature type="compositionally biased region" description="Acidic residues" evidence="1">
    <location>
        <begin position="339"/>
        <end position="348"/>
    </location>
</feature>
<dbReference type="GO" id="GO:0005524">
    <property type="term" value="F:ATP binding"/>
    <property type="evidence" value="ECO:0007669"/>
    <property type="project" value="InterPro"/>
</dbReference>
<sequence length="740" mass="83359">MDDEIQEMMNGNLNGGGENGNGRPKRIIKQIDRYSNFLVNKNLAETDDDDHDNSMDNDIELTDSDSDWGESSDNDDNYSDKKSNNKSNKNKNNNNKKKNNNNNDNITTDDEIDHVSETDLEATPTKKKKKLSLSTSKKIKTTITPNKSKSKSTTTTTKSNNNNNNNNNGNVKFFQKTTNNQQSLVHPKNDTSSWTSKPLKSEGSFSGSLSGAGGDRNFSPFNKTGPTFATSSKARFANLKSSVATGGNQSSGDFFQQFLYKPKPKEIDLLDDDLPPLSKSNISIGDSNLTTNSTSQPTSASTSPVSSTSKGLKKINIDDNNNNHNHSNGNGKDNTSDIVDIEDNENDDISGFKLQLDKDKNKKNKREQVEDDEEEEDDEPPIVNMKRIHRQSRPLFPTLPTTPTKRESHLAHQVVTVDLNEILNADDDESTEDELPSLIKLRTSGASGSINIDEDDESTQDEKEVKKEEEEEGEEEENEVESLMKGYDVDEDSDEETSQLDKLIKACELFSKRMLEILSSFQENKEENNNTSTAATAITAPSSSTTNRKLITQPSIIKRTMRSYQLIGLNWMGILYQEKISGILADEMGLGKTVQSISLLAHIYEKYKDTGPHLIIVPATTYSNWKRELEMWCPTLKVYSYYGTAKEREMMRYELRSMKAGVDFNIIITTYNILFSQIDRGFLKRYNYTYQLLDEAQNIKNSDSKRYKNLFKITVTINIPDNLSLLNLIRLMFINIHNST</sequence>
<dbReference type="SMART" id="SM00487">
    <property type="entry name" value="DEXDc"/>
    <property type="match status" value="1"/>
</dbReference>
<feature type="compositionally biased region" description="Acidic residues" evidence="1">
    <location>
        <begin position="45"/>
        <end position="77"/>
    </location>
</feature>
<feature type="domain" description="Helicase ATP-binding" evidence="2">
    <location>
        <begin position="573"/>
        <end position="735"/>
    </location>
</feature>
<dbReference type="GeneID" id="31359227"/>
<evidence type="ECO:0000313" key="4">
    <source>
        <dbReference type="Proteomes" id="UP000001396"/>
    </source>
</evidence>
<dbReference type="InterPro" id="IPR038718">
    <property type="entry name" value="SNF2-like_sf"/>
</dbReference>
<feature type="compositionally biased region" description="Low complexity" evidence="1">
    <location>
        <begin position="394"/>
        <end position="403"/>
    </location>
</feature>
<comment type="caution">
    <text evidence="3">The sequence shown here is derived from an EMBL/GenBank/DDBJ whole genome shotgun (WGS) entry which is preliminary data.</text>
</comment>
<accession>D3B6J2</accession>
<dbReference type="Pfam" id="PF00176">
    <property type="entry name" value="SNF2-rel_dom"/>
    <property type="match status" value="1"/>
</dbReference>
<evidence type="ECO:0000256" key="1">
    <source>
        <dbReference type="SAM" id="MobiDB-lite"/>
    </source>
</evidence>
<dbReference type="PROSITE" id="PS51192">
    <property type="entry name" value="HELICASE_ATP_BIND_1"/>
    <property type="match status" value="1"/>
</dbReference>